<feature type="transmembrane region" description="Helical" evidence="2">
    <location>
        <begin position="159"/>
        <end position="179"/>
    </location>
</feature>
<feature type="transmembrane region" description="Helical" evidence="2">
    <location>
        <begin position="132"/>
        <end position="150"/>
    </location>
</feature>
<evidence type="ECO:0000256" key="1">
    <source>
        <dbReference type="SAM" id="MobiDB-lite"/>
    </source>
</evidence>
<feature type="transmembrane region" description="Helical" evidence="2">
    <location>
        <begin position="253"/>
        <end position="275"/>
    </location>
</feature>
<keyword evidence="4" id="KW-0012">Acyltransferase</keyword>
<feature type="transmembrane region" description="Helical" evidence="2">
    <location>
        <begin position="81"/>
        <end position="100"/>
    </location>
</feature>
<keyword evidence="5" id="KW-1185">Reference proteome</keyword>
<keyword evidence="2" id="KW-0812">Transmembrane</keyword>
<feature type="region of interest" description="Disordered" evidence="1">
    <location>
        <begin position="363"/>
        <end position="394"/>
    </location>
</feature>
<reference evidence="5" key="1">
    <citation type="journal article" date="2019" name="Int. J. Syst. Evol. Microbiol.">
        <title>The Global Catalogue of Microorganisms (GCM) 10K type strain sequencing project: providing services to taxonomists for standard genome sequencing and annotation.</title>
        <authorList>
            <consortium name="The Broad Institute Genomics Platform"/>
            <consortium name="The Broad Institute Genome Sequencing Center for Infectious Disease"/>
            <person name="Wu L."/>
            <person name="Ma J."/>
        </authorList>
    </citation>
    <scope>NUCLEOTIDE SEQUENCE [LARGE SCALE GENOMIC DNA]</scope>
    <source>
        <strain evidence="5">JCM 13006</strain>
    </source>
</reference>
<evidence type="ECO:0000313" key="4">
    <source>
        <dbReference type="EMBL" id="GAA4885703.1"/>
    </source>
</evidence>
<dbReference type="Pfam" id="PF01757">
    <property type="entry name" value="Acyl_transf_3"/>
    <property type="match status" value="1"/>
</dbReference>
<feature type="transmembrane region" description="Helical" evidence="2">
    <location>
        <begin position="47"/>
        <end position="69"/>
    </location>
</feature>
<sequence>MSLPLSPTQRTQRLDSLTGLRWFAALAVFIYHSGQICKVPYIGDYTLYGDSGVAFFFVLSGFVLAWSFSDETTMRVFYWRRLVRIWPALVVSVAFAYVALHQVWSVARQDVFLAVSLLQAWHPNVLLTGNPVSWSLSAEAFFYLIFPFVIRPIIKSKPVVLAALAALLVGLDLGFRKWAFDYYLPHHNDTFHLLVVLRIPPYRVLEFLLGIVVAAAMLRGWRPRIPMSVALLLVAADVYAIKWAMEQQLLGMFWWNQLMTPAFAVLIISAAGRDLAGKRSVFRSRSLVALGTWSYAFYLIHLTVMKWLEPHVKMVPGQHWRNLVPLWTFLSVAVVLSWLCYHFIEHPADKWLRRIGPKNPRRPAAHAVGVPTPGPLSEPPIATPVAQGAAAGGQ</sequence>
<feature type="transmembrane region" description="Helical" evidence="2">
    <location>
        <begin position="20"/>
        <end position="41"/>
    </location>
</feature>
<keyword evidence="4" id="KW-0808">Transferase</keyword>
<gene>
    <name evidence="4" type="ORF">GCM10023235_78500</name>
</gene>
<feature type="compositionally biased region" description="Pro residues" evidence="1">
    <location>
        <begin position="372"/>
        <end position="382"/>
    </location>
</feature>
<feature type="transmembrane region" description="Helical" evidence="2">
    <location>
        <begin position="324"/>
        <end position="344"/>
    </location>
</feature>
<dbReference type="PANTHER" id="PTHR23028">
    <property type="entry name" value="ACETYLTRANSFERASE"/>
    <property type="match status" value="1"/>
</dbReference>
<feature type="transmembrane region" description="Helical" evidence="2">
    <location>
        <begin position="225"/>
        <end position="241"/>
    </location>
</feature>
<evidence type="ECO:0000259" key="3">
    <source>
        <dbReference type="Pfam" id="PF01757"/>
    </source>
</evidence>
<feature type="domain" description="Acyltransferase 3" evidence="3">
    <location>
        <begin position="15"/>
        <end position="341"/>
    </location>
</feature>
<evidence type="ECO:0000256" key="2">
    <source>
        <dbReference type="SAM" id="Phobius"/>
    </source>
</evidence>
<name>A0ABP9EU94_9ACTN</name>
<keyword evidence="2" id="KW-0472">Membrane</keyword>
<dbReference type="InterPro" id="IPR050879">
    <property type="entry name" value="Acyltransferase_3"/>
</dbReference>
<dbReference type="GO" id="GO:0016746">
    <property type="term" value="F:acyltransferase activity"/>
    <property type="evidence" value="ECO:0007669"/>
    <property type="project" value="UniProtKB-KW"/>
</dbReference>
<proteinExistence type="predicted"/>
<dbReference type="RefSeq" id="WP_345701693.1">
    <property type="nucleotide sequence ID" value="NZ_BAABIS010000001.1"/>
</dbReference>
<comment type="caution">
    <text evidence="4">The sequence shown here is derived from an EMBL/GenBank/DDBJ whole genome shotgun (WGS) entry which is preliminary data.</text>
</comment>
<dbReference type="Proteomes" id="UP001501752">
    <property type="component" value="Unassembled WGS sequence"/>
</dbReference>
<feature type="transmembrane region" description="Helical" evidence="2">
    <location>
        <begin position="287"/>
        <end position="304"/>
    </location>
</feature>
<dbReference type="EMBL" id="BAABIS010000001">
    <property type="protein sequence ID" value="GAA4885703.1"/>
    <property type="molecule type" value="Genomic_DNA"/>
</dbReference>
<protein>
    <submittedName>
        <fullName evidence="4">Acyltransferase</fullName>
    </submittedName>
</protein>
<dbReference type="PANTHER" id="PTHR23028:SF53">
    <property type="entry name" value="ACYL_TRANSF_3 DOMAIN-CONTAINING PROTEIN"/>
    <property type="match status" value="1"/>
</dbReference>
<feature type="transmembrane region" description="Helical" evidence="2">
    <location>
        <begin position="199"/>
        <end position="218"/>
    </location>
</feature>
<evidence type="ECO:0000313" key="5">
    <source>
        <dbReference type="Proteomes" id="UP001501752"/>
    </source>
</evidence>
<dbReference type="InterPro" id="IPR002656">
    <property type="entry name" value="Acyl_transf_3_dom"/>
</dbReference>
<keyword evidence="2" id="KW-1133">Transmembrane helix</keyword>
<accession>A0ABP9EU94</accession>
<organism evidence="4 5">
    <name type="scientific">Kitasatospora terrestris</name>
    <dbReference type="NCBI Taxonomy" id="258051"/>
    <lineage>
        <taxon>Bacteria</taxon>
        <taxon>Bacillati</taxon>
        <taxon>Actinomycetota</taxon>
        <taxon>Actinomycetes</taxon>
        <taxon>Kitasatosporales</taxon>
        <taxon>Streptomycetaceae</taxon>
        <taxon>Kitasatospora</taxon>
    </lineage>
</organism>